<dbReference type="InterPro" id="IPR010129">
    <property type="entry name" value="T1SS_HlyD"/>
</dbReference>
<dbReference type="PANTHER" id="PTHR30386:SF26">
    <property type="entry name" value="TRANSPORT PROTEIN COMB"/>
    <property type="match status" value="1"/>
</dbReference>
<evidence type="ECO:0000256" key="1">
    <source>
        <dbReference type="ARBA" id="ARBA00004377"/>
    </source>
</evidence>
<keyword evidence="3 9" id="KW-0813">Transport</keyword>
<proteinExistence type="inferred from homology"/>
<evidence type="ECO:0000313" key="13">
    <source>
        <dbReference type="EMBL" id="MFD1264119.1"/>
    </source>
</evidence>
<evidence type="ECO:0000259" key="12">
    <source>
        <dbReference type="Pfam" id="PF26002"/>
    </source>
</evidence>
<keyword evidence="8" id="KW-0472">Membrane</keyword>
<evidence type="ECO:0000256" key="6">
    <source>
        <dbReference type="ARBA" id="ARBA00022692"/>
    </source>
</evidence>
<evidence type="ECO:0000256" key="4">
    <source>
        <dbReference type="ARBA" id="ARBA00022475"/>
    </source>
</evidence>
<organism evidence="13 14">
    <name type="scientific">Thauera mechernichensis</name>
    <dbReference type="NCBI Taxonomy" id="82788"/>
    <lineage>
        <taxon>Bacteria</taxon>
        <taxon>Pseudomonadati</taxon>
        <taxon>Pseudomonadota</taxon>
        <taxon>Betaproteobacteria</taxon>
        <taxon>Rhodocyclales</taxon>
        <taxon>Zoogloeaceae</taxon>
        <taxon>Thauera</taxon>
    </lineage>
</organism>
<comment type="caution">
    <text evidence="13">The sequence shown here is derived from an EMBL/GenBank/DDBJ whole genome shotgun (WGS) entry which is preliminary data.</text>
</comment>
<evidence type="ECO:0000256" key="9">
    <source>
        <dbReference type="RuleBase" id="RU365093"/>
    </source>
</evidence>
<evidence type="ECO:0000259" key="11">
    <source>
        <dbReference type="Pfam" id="PF25917"/>
    </source>
</evidence>
<name>A0ABW3WE20_9RHOO</name>
<dbReference type="InterPro" id="IPR050739">
    <property type="entry name" value="MFP"/>
</dbReference>
<keyword evidence="14" id="KW-1185">Reference proteome</keyword>
<feature type="domain" description="Multidrug resistance protein MdtA-like barrel-sandwich hybrid" evidence="11">
    <location>
        <begin position="67"/>
        <end position="271"/>
    </location>
</feature>
<comment type="subcellular location">
    <subcellularLocation>
        <location evidence="1 9">Cell inner membrane</location>
        <topology evidence="1 9">Single-pass membrane protein</topology>
    </subcellularLocation>
</comment>
<keyword evidence="7" id="KW-1133">Transmembrane helix</keyword>
<dbReference type="Pfam" id="PF26002">
    <property type="entry name" value="Beta-barrel_AprE"/>
    <property type="match status" value="1"/>
</dbReference>
<evidence type="ECO:0000256" key="10">
    <source>
        <dbReference type="SAM" id="Coils"/>
    </source>
</evidence>
<dbReference type="NCBIfam" id="TIGR01843">
    <property type="entry name" value="type_I_hlyD"/>
    <property type="match status" value="1"/>
</dbReference>
<dbReference type="PRINTS" id="PR01490">
    <property type="entry name" value="RTXTOXIND"/>
</dbReference>
<feature type="coiled-coil region" evidence="10">
    <location>
        <begin position="185"/>
        <end position="241"/>
    </location>
</feature>
<evidence type="ECO:0000256" key="7">
    <source>
        <dbReference type="ARBA" id="ARBA00022989"/>
    </source>
</evidence>
<dbReference type="Proteomes" id="UP001597158">
    <property type="component" value="Unassembled WGS sequence"/>
</dbReference>
<feature type="domain" description="AprE-like beta-barrel" evidence="12">
    <location>
        <begin position="283"/>
        <end position="376"/>
    </location>
</feature>
<dbReference type="Pfam" id="PF25917">
    <property type="entry name" value="BSH_RND"/>
    <property type="match status" value="1"/>
</dbReference>
<dbReference type="Gene3D" id="2.40.50.100">
    <property type="match status" value="1"/>
</dbReference>
<comment type="similarity">
    <text evidence="2 9">Belongs to the membrane fusion protein (MFP) (TC 8.A.1) family.</text>
</comment>
<dbReference type="Gene3D" id="2.40.30.170">
    <property type="match status" value="1"/>
</dbReference>
<evidence type="ECO:0000256" key="5">
    <source>
        <dbReference type="ARBA" id="ARBA00022519"/>
    </source>
</evidence>
<evidence type="ECO:0000256" key="8">
    <source>
        <dbReference type="ARBA" id="ARBA00023136"/>
    </source>
</evidence>
<protein>
    <recommendedName>
        <fullName evidence="9">Membrane fusion protein (MFP) family protein</fullName>
    </recommendedName>
</protein>
<keyword evidence="6" id="KW-0812">Transmembrane</keyword>
<dbReference type="InterPro" id="IPR058982">
    <property type="entry name" value="Beta-barrel_AprE"/>
</dbReference>
<dbReference type="PANTHER" id="PTHR30386">
    <property type="entry name" value="MEMBRANE FUSION SUBUNIT OF EMRAB-TOLC MULTIDRUG EFFLUX PUMP"/>
    <property type="match status" value="1"/>
</dbReference>
<dbReference type="EMBL" id="JBHTMC010000024">
    <property type="protein sequence ID" value="MFD1264119.1"/>
    <property type="molecule type" value="Genomic_DNA"/>
</dbReference>
<gene>
    <name evidence="13" type="ORF">ACFQ4M_11040</name>
</gene>
<reference evidence="14" key="1">
    <citation type="journal article" date="2019" name="Int. J. Syst. Evol. Microbiol.">
        <title>The Global Catalogue of Microorganisms (GCM) 10K type strain sequencing project: providing services to taxonomists for standard genome sequencing and annotation.</title>
        <authorList>
            <consortium name="The Broad Institute Genomics Platform"/>
            <consortium name="The Broad Institute Genome Sequencing Center for Infectious Disease"/>
            <person name="Wu L."/>
            <person name="Ma J."/>
        </authorList>
    </citation>
    <scope>NUCLEOTIDE SEQUENCE [LARGE SCALE GENOMIC DNA]</scope>
    <source>
        <strain evidence="14">CCUG 48884</strain>
    </source>
</reference>
<keyword evidence="4 9" id="KW-1003">Cell membrane</keyword>
<evidence type="ECO:0000256" key="3">
    <source>
        <dbReference type="ARBA" id="ARBA00022448"/>
    </source>
</evidence>
<accession>A0ABW3WE20</accession>
<evidence type="ECO:0000313" key="14">
    <source>
        <dbReference type="Proteomes" id="UP001597158"/>
    </source>
</evidence>
<evidence type="ECO:0000256" key="2">
    <source>
        <dbReference type="ARBA" id="ARBA00009477"/>
    </source>
</evidence>
<keyword evidence="10" id="KW-0175">Coiled coil</keyword>
<dbReference type="SUPFAM" id="SSF111369">
    <property type="entry name" value="HlyD-like secretion proteins"/>
    <property type="match status" value="1"/>
</dbReference>
<sequence>MSMFWFLRPSDPDHPSPLAASLHAPRTIMWATIATVAVFLGWAWVAELDQVSRAAGSVIASSRTQVIQSQEGGTLDELLVREGDVVERGQLLARLERTRAEAAYLETRARAAGLAATVARLRAEVFAAAPVFPPEVEDYPQFRDNQLALLRKRRAAIDEEIGALESMASLVLEELAMNRPLLASGDVSRSEVLRLERQLAELQAQITNKRNKYFQDAQAELNKAQEDLAGVEQTLAQRRNVLEQTEIRAPLHGVVKNVRITTLGGVIRPGEDIMQIVPLEDDLVIEARLNPADIAFVRQGLPTTVKVDAYDYTIYGDLPGRLTYISADTLREDLRQGEQPYYRILVRTEGRQFSGRPDADLDILPGMTATVEIKTGSSTVLQYLTKPVTKTLSEALGER</sequence>
<dbReference type="RefSeq" id="WP_002936993.1">
    <property type="nucleotide sequence ID" value="NZ_JARQZE010000002.1"/>
</dbReference>
<keyword evidence="5 9" id="KW-0997">Cell inner membrane</keyword>
<dbReference type="InterPro" id="IPR058625">
    <property type="entry name" value="MdtA-like_BSH"/>
</dbReference>